<feature type="compositionally biased region" description="Basic and acidic residues" evidence="11">
    <location>
        <begin position="55"/>
        <end position="68"/>
    </location>
</feature>
<feature type="compositionally biased region" description="Gly residues" evidence="11">
    <location>
        <begin position="1010"/>
        <end position="1019"/>
    </location>
</feature>
<feature type="region of interest" description="Disordered" evidence="11">
    <location>
        <begin position="910"/>
        <end position="934"/>
    </location>
</feature>
<evidence type="ECO:0000256" key="7">
    <source>
        <dbReference type="ARBA" id="ARBA00022833"/>
    </source>
</evidence>
<dbReference type="Pfam" id="PF19326">
    <property type="entry name" value="AMP_deaminase"/>
    <property type="match status" value="1"/>
</dbReference>
<feature type="compositionally biased region" description="Basic and acidic residues" evidence="11">
    <location>
        <begin position="1043"/>
        <end position="1058"/>
    </location>
</feature>
<proteinExistence type="inferred from homology"/>
<evidence type="ECO:0000256" key="8">
    <source>
        <dbReference type="ARBA" id="ARBA00023080"/>
    </source>
</evidence>
<name>A0A3N4JWG2_9PEZI</name>
<dbReference type="GO" id="GO:0005829">
    <property type="term" value="C:cytosol"/>
    <property type="evidence" value="ECO:0007669"/>
    <property type="project" value="TreeGrafter"/>
</dbReference>
<dbReference type="STRING" id="1336337.A0A3N4JWG2"/>
<comment type="similarity">
    <text evidence="3">Belongs to the metallo-dependent hydrolases superfamily. Adenosine and AMP deaminases family.</text>
</comment>
<comment type="cofactor">
    <cofactor evidence="1">
        <name>Zn(2+)</name>
        <dbReference type="ChEBI" id="CHEBI:29105"/>
    </cofactor>
</comment>
<sequence length="1067" mass="118835">MMPAPENAPSPQDPSPEGSEQDGSNFRVTDASGIEWEDSDRPLDSTGGLLSSSPEDDHADRGFLGGRGEERKSAFYDYKQEKTLKQTDAKMFYQQQQQANSGWNSPIMRASTGNWAGPSGGGIGNLSRAGSVRSFTSSHQQPHLHHSHQQYLGPAAGGSTLNIAGLRGLGNTTPAPLGMASLDKPKEHGGIQAPEMSRFDPHGVVACAAKQRADFINPQGEILPEHQGGYVDRDPALSAELSTIYTNVQKILDIRHKYLRVSLQGHADNPKDDPSWKIYPPPPPPVWVEDGTTHPPTPKGNGGGAEEIGKSKKEENAAAPKEARKPGQNIGEDFIFEECEIPGEDEMEFRKDEHGVYQVYENKKALDAGMPVVAIPTLREYYIDLDKVLDISSDGPSKSFAFRRLQYLEGKWNLYTLLNEHQEMADSKRVPHRDFYNVRKVDTHVHHSACMNQKHLLRFIKHKIRRCPDEKVLFRDGKHLTLTEVFASINLTAYDLSIDTLDMHAHTDTFHRFDKFNLKYNPVGESRLRTIFLKTDNDIKGRYLAEITKEVFQDLEASKYQMAEYRISIYGRAEDEWDKLAAWVVDHKLFSHNARWLIQVPRLYNVYKSTGLINSFDEVVRNIFKPLFEVTKNPSSHPKLHIFLRRVVGFDSVDDESKAERRTFKKFPSPPEWTIKANPPYSYWIYYLFANTASLNIWRKQRGFNAFVVRPHCGEAGDTDHLAAAVLCCHSISHGILLRKVPLLQYIFYLDQIGIAMSPLSNNALFLAYDKNPFLSYFKRGLNVSLSTDDPLQFAFTKEPLIEEYSVAAQIYKLSAVDMCELAKNSVLQSGFEGAIKARWLGNDYHLPGPEGNNMDKSNVPNIRMAFRQQTLREELRMLERYTSTQGATGSSAAGPQSATLAGRLTLPGTQFQASRPHSPTTSMQTNPTSVQEQPSLQGDLIMSTQFPMSPGSTGLPSSIHIRDFQSQGVSPNSPLASEMESRDGYPSFPTLARANTIGTATVLRHHTGGSSGSPGGYGDYHISGSEPRVWPGVISRRQASTSEKDGPNKGVEREAKGSNHGSVTGA</sequence>
<dbReference type="GO" id="GO:0003876">
    <property type="term" value="F:AMP deaminase activity"/>
    <property type="evidence" value="ECO:0007669"/>
    <property type="project" value="UniProtKB-EC"/>
</dbReference>
<comment type="pathway">
    <text evidence="2">Purine metabolism; IMP biosynthesis via salvage pathway; IMP from AMP: step 1/1.</text>
</comment>
<dbReference type="FunFam" id="3.20.20.140:FF:000214">
    <property type="entry name" value="AMP deaminase Amd1, putative (AFU_orthologue AFUA_8G02860)"/>
    <property type="match status" value="1"/>
</dbReference>
<protein>
    <recommendedName>
        <fullName evidence="9">AMP deaminase</fullName>
        <ecNumber evidence="4">3.5.4.6</ecNumber>
    </recommendedName>
    <alternativeName>
        <fullName evidence="10">Myoadenylate deaminase</fullName>
    </alternativeName>
</protein>
<dbReference type="PANTHER" id="PTHR11359:SF0">
    <property type="entry name" value="AMP DEAMINASE"/>
    <property type="match status" value="1"/>
</dbReference>
<dbReference type="CDD" id="cd01319">
    <property type="entry name" value="AMPD"/>
    <property type="match status" value="1"/>
</dbReference>
<dbReference type="Proteomes" id="UP000276215">
    <property type="component" value="Unassembled WGS sequence"/>
</dbReference>
<dbReference type="Gene3D" id="3.20.20.140">
    <property type="entry name" value="Metal-dependent hydrolases"/>
    <property type="match status" value="1"/>
</dbReference>
<evidence type="ECO:0000256" key="6">
    <source>
        <dbReference type="ARBA" id="ARBA00022801"/>
    </source>
</evidence>
<dbReference type="InterPro" id="IPR006329">
    <property type="entry name" value="AMPD"/>
</dbReference>
<evidence type="ECO:0000313" key="12">
    <source>
        <dbReference type="EMBL" id="RPA98044.1"/>
    </source>
</evidence>
<evidence type="ECO:0000256" key="2">
    <source>
        <dbReference type="ARBA" id="ARBA00004955"/>
    </source>
</evidence>
<keyword evidence="6" id="KW-0378">Hydrolase</keyword>
<keyword evidence="5" id="KW-0479">Metal-binding</keyword>
<evidence type="ECO:0000256" key="1">
    <source>
        <dbReference type="ARBA" id="ARBA00001947"/>
    </source>
</evidence>
<reference evidence="12 13" key="1">
    <citation type="journal article" date="2018" name="Nat. Ecol. Evol.">
        <title>Pezizomycetes genomes reveal the molecular basis of ectomycorrhizal truffle lifestyle.</title>
        <authorList>
            <person name="Murat C."/>
            <person name="Payen T."/>
            <person name="Noel B."/>
            <person name="Kuo A."/>
            <person name="Morin E."/>
            <person name="Chen J."/>
            <person name="Kohler A."/>
            <person name="Krizsan K."/>
            <person name="Balestrini R."/>
            <person name="Da Silva C."/>
            <person name="Montanini B."/>
            <person name="Hainaut M."/>
            <person name="Levati E."/>
            <person name="Barry K.W."/>
            <person name="Belfiori B."/>
            <person name="Cichocki N."/>
            <person name="Clum A."/>
            <person name="Dockter R.B."/>
            <person name="Fauchery L."/>
            <person name="Guy J."/>
            <person name="Iotti M."/>
            <person name="Le Tacon F."/>
            <person name="Lindquist E.A."/>
            <person name="Lipzen A."/>
            <person name="Malagnac F."/>
            <person name="Mello A."/>
            <person name="Molinier V."/>
            <person name="Miyauchi S."/>
            <person name="Poulain J."/>
            <person name="Riccioni C."/>
            <person name="Rubini A."/>
            <person name="Sitrit Y."/>
            <person name="Splivallo R."/>
            <person name="Traeger S."/>
            <person name="Wang M."/>
            <person name="Zifcakova L."/>
            <person name="Wipf D."/>
            <person name="Zambonelli A."/>
            <person name="Paolocci F."/>
            <person name="Nowrousian M."/>
            <person name="Ottonello S."/>
            <person name="Baldrian P."/>
            <person name="Spatafora J.W."/>
            <person name="Henrissat B."/>
            <person name="Nagy L.G."/>
            <person name="Aury J.M."/>
            <person name="Wincker P."/>
            <person name="Grigoriev I.V."/>
            <person name="Bonfante P."/>
            <person name="Martin F.M."/>
        </authorList>
    </citation>
    <scope>NUCLEOTIDE SEQUENCE [LARGE SCALE GENOMIC DNA]</scope>
    <source>
        <strain evidence="12 13">120613-1</strain>
    </source>
</reference>
<evidence type="ECO:0000256" key="9">
    <source>
        <dbReference type="ARBA" id="ARBA00072037"/>
    </source>
</evidence>
<dbReference type="PROSITE" id="PS00485">
    <property type="entry name" value="A_DEAMINASE"/>
    <property type="match status" value="1"/>
</dbReference>
<dbReference type="EC" id="3.5.4.6" evidence="4"/>
<feature type="region of interest" description="Disordered" evidence="11">
    <location>
        <begin position="1005"/>
        <end position="1067"/>
    </location>
</feature>
<evidence type="ECO:0000256" key="4">
    <source>
        <dbReference type="ARBA" id="ARBA00012775"/>
    </source>
</evidence>
<evidence type="ECO:0000256" key="5">
    <source>
        <dbReference type="ARBA" id="ARBA00022723"/>
    </source>
</evidence>
<feature type="region of interest" description="Disordered" evidence="11">
    <location>
        <begin position="1"/>
        <end position="68"/>
    </location>
</feature>
<accession>A0A3N4JWG2</accession>
<dbReference type="GO" id="GO:0046872">
    <property type="term" value="F:metal ion binding"/>
    <property type="evidence" value="ECO:0007669"/>
    <property type="project" value="UniProtKB-KW"/>
</dbReference>
<dbReference type="OrthoDB" id="1723809at2759"/>
<organism evidence="12 13">
    <name type="scientific">Choiromyces venosus 120613-1</name>
    <dbReference type="NCBI Taxonomy" id="1336337"/>
    <lineage>
        <taxon>Eukaryota</taxon>
        <taxon>Fungi</taxon>
        <taxon>Dikarya</taxon>
        <taxon>Ascomycota</taxon>
        <taxon>Pezizomycotina</taxon>
        <taxon>Pezizomycetes</taxon>
        <taxon>Pezizales</taxon>
        <taxon>Tuberaceae</taxon>
        <taxon>Choiromyces</taxon>
    </lineage>
</organism>
<dbReference type="FunFam" id="4.10.800.20:FF:000001">
    <property type="entry name" value="AMP deaminase"/>
    <property type="match status" value="1"/>
</dbReference>
<feature type="region of interest" description="Disordered" evidence="11">
    <location>
        <begin position="265"/>
        <end position="329"/>
    </location>
</feature>
<keyword evidence="8" id="KW-0546">Nucleotide metabolism</keyword>
<dbReference type="Gene3D" id="4.10.800.20">
    <property type="match status" value="1"/>
</dbReference>
<evidence type="ECO:0000256" key="10">
    <source>
        <dbReference type="ARBA" id="ARBA00078830"/>
    </source>
</evidence>
<dbReference type="GO" id="GO:0032264">
    <property type="term" value="P:IMP salvage"/>
    <property type="evidence" value="ECO:0007669"/>
    <property type="project" value="UniProtKB-UniPathway"/>
</dbReference>
<dbReference type="PANTHER" id="PTHR11359">
    <property type="entry name" value="AMP DEAMINASE"/>
    <property type="match status" value="1"/>
</dbReference>
<dbReference type="GO" id="GO:0046033">
    <property type="term" value="P:AMP metabolic process"/>
    <property type="evidence" value="ECO:0007669"/>
    <property type="project" value="TreeGrafter"/>
</dbReference>
<keyword evidence="7" id="KW-0862">Zinc</keyword>
<gene>
    <name evidence="12" type="ORF">L873DRAFT_1828719</name>
</gene>
<evidence type="ECO:0000313" key="13">
    <source>
        <dbReference type="Proteomes" id="UP000276215"/>
    </source>
</evidence>
<dbReference type="FunFam" id="3.20.20.140:FF:000035">
    <property type="entry name" value="Probable amp deaminase"/>
    <property type="match status" value="1"/>
</dbReference>
<dbReference type="InterPro" id="IPR032466">
    <property type="entry name" value="Metal_Hydrolase"/>
</dbReference>
<dbReference type="SUPFAM" id="SSF51556">
    <property type="entry name" value="Metallo-dependent hydrolases"/>
    <property type="match status" value="1"/>
</dbReference>
<keyword evidence="13" id="KW-1185">Reference proteome</keyword>
<evidence type="ECO:0000256" key="11">
    <source>
        <dbReference type="SAM" id="MobiDB-lite"/>
    </source>
</evidence>
<feature type="compositionally biased region" description="Pro residues" evidence="11">
    <location>
        <begin position="1"/>
        <end position="14"/>
    </location>
</feature>
<dbReference type="UniPathway" id="UPA00591">
    <property type="reaction ID" value="UER00663"/>
</dbReference>
<dbReference type="AlphaFoldDB" id="A0A3N4JWG2"/>
<feature type="compositionally biased region" description="Basic and acidic residues" evidence="11">
    <location>
        <begin position="307"/>
        <end position="325"/>
    </location>
</feature>
<dbReference type="NCBIfam" id="TIGR01429">
    <property type="entry name" value="AMP_deaminase"/>
    <property type="match status" value="1"/>
</dbReference>
<dbReference type="EMBL" id="ML120399">
    <property type="protein sequence ID" value="RPA98044.1"/>
    <property type="molecule type" value="Genomic_DNA"/>
</dbReference>
<dbReference type="InterPro" id="IPR006650">
    <property type="entry name" value="A/AMP_deam_AS"/>
</dbReference>
<evidence type="ECO:0000256" key="3">
    <source>
        <dbReference type="ARBA" id="ARBA00006676"/>
    </source>
</evidence>